<dbReference type="Gene3D" id="3.40.50.300">
    <property type="entry name" value="P-loop containing nucleotide triphosphate hydrolases"/>
    <property type="match status" value="2"/>
</dbReference>
<feature type="domain" description="DEAD-box RNA helicase Q" evidence="20">
    <location>
        <begin position="78"/>
        <end position="106"/>
    </location>
</feature>
<keyword evidence="5 17" id="KW-0812">Transmembrane</keyword>
<dbReference type="GO" id="GO:0042907">
    <property type="term" value="F:xanthine transmembrane transporter activity"/>
    <property type="evidence" value="ECO:0007669"/>
    <property type="project" value="TreeGrafter"/>
</dbReference>
<feature type="transmembrane region" description="Helical" evidence="17">
    <location>
        <begin position="890"/>
        <end position="912"/>
    </location>
</feature>
<dbReference type="GO" id="GO:0005886">
    <property type="term" value="C:plasma membrane"/>
    <property type="evidence" value="ECO:0007669"/>
    <property type="project" value="TreeGrafter"/>
</dbReference>
<dbReference type="GO" id="GO:0016787">
    <property type="term" value="F:hydrolase activity"/>
    <property type="evidence" value="ECO:0007669"/>
    <property type="project" value="UniProtKB-KW"/>
</dbReference>
<dbReference type="InterPro" id="IPR006042">
    <property type="entry name" value="Xan_ur_permease"/>
</dbReference>
<keyword evidence="22" id="KW-1185">Reference proteome</keyword>
<feature type="region of interest" description="Disordered" evidence="16">
    <location>
        <begin position="1"/>
        <end position="74"/>
    </location>
</feature>
<dbReference type="InterPro" id="IPR000629">
    <property type="entry name" value="RNA-helicase_DEAD-box_CS"/>
</dbReference>
<evidence type="ECO:0000256" key="3">
    <source>
        <dbReference type="ARBA" id="ARBA00008821"/>
    </source>
</evidence>
<dbReference type="InterPro" id="IPR044765">
    <property type="entry name" value="DDX47/Rrp3_DEADc"/>
</dbReference>
<comment type="caution">
    <text evidence="21">The sequence shown here is derived from an EMBL/GenBank/DDBJ whole genome shotgun (WGS) entry which is preliminary data.</text>
</comment>
<feature type="transmembrane region" description="Helical" evidence="17">
    <location>
        <begin position="851"/>
        <end position="870"/>
    </location>
</feature>
<evidence type="ECO:0000313" key="21">
    <source>
        <dbReference type="EMBL" id="ONH65046.1"/>
    </source>
</evidence>
<evidence type="ECO:0000259" key="19">
    <source>
        <dbReference type="PROSITE" id="PS51194"/>
    </source>
</evidence>
<evidence type="ECO:0000259" key="18">
    <source>
        <dbReference type="PROSITE" id="PS51192"/>
    </source>
</evidence>
<evidence type="ECO:0000256" key="5">
    <source>
        <dbReference type="ARBA" id="ARBA00022692"/>
    </source>
</evidence>
<evidence type="ECO:0000256" key="7">
    <source>
        <dbReference type="ARBA" id="ARBA00022801"/>
    </source>
</evidence>
<dbReference type="InterPro" id="IPR014014">
    <property type="entry name" value="RNA_helicase_DEAD_Q_motif"/>
</dbReference>
<feature type="transmembrane region" description="Helical" evidence="17">
    <location>
        <begin position="447"/>
        <end position="471"/>
    </location>
</feature>
<feature type="transmembrane region" description="Helical" evidence="17">
    <location>
        <begin position="792"/>
        <end position="814"/>
    </location>
</feature>
<keyword evidence="7" id="KW-0378">Hydrolase</keyword>
<evidence type="ECO:0000256" key="11">
    <source>
        <dbReference type="ARBA" id="ARBA00022989"/>
    </source>
</evidence>
<evidence type="ECO:0000256" key="10">
    <source>
        <dbReference type="ARBA" id="ARBA00022884"/>
    </source>
</evidence>
<dbReference type="CDD" id="cd17954">
    <property type="entry name" value="DEADc_DDX47"/>
    <property type="match status" value="1"/>
</dbReference>
<evidence type="ECO:0000256" key="2">
    <source>
        <dbReference type="ARBA" id="ARBA00004141"/>
    </source>
</evidence>
<dbReference type="VEuPathDB" id="FungiDB:BON22_5109"/>
<proteinExistence type="inferred from homology"/>
<evidence type="ECO:0000259" key="20">
    <source>
        <dbReference type="PROSITE" id="PS51195"/>
    </source>
</evidence>
<feature type="compositionally biased region" description="Basic and acidic residues" evidence="16">
    <location>
        <begin position="15"/>
        <end position="38"/>
    </location>
</feature>
<dbReference type="GO" id="GO:0003724">
    <property type="term" value="F:RNA helicase activity"/>
    <property type="evidence" value="ECO:0007669"/>
    <property type="project" value="InterPro"/>
</dbReference>
<evidence type="ECO:0000256" key="9">
    <source>
        <dbReference type="ARBA" id="ARBA00022840"/>
    </source>
</evidence>
<feature type="transmembrane region" description="Helical" evidence="17">
    <location>
        <begin position="512"/>
        <end position="532"/>
    </location>
</feature>
<evidence type="ECO:0000256" key="16">
    <source>
        <dbReference type="SAM" id="MobiDB-lite"/>
    </source>
</evidence>
<keyword evidence="11 17" id="KW-1133">Transmembrane helix</keyword>
<gene>
    <name evidence="21" type="ORF">BON22_5109</name>
</gene>
<feature type="transmembrane region" description="Helical" evidence="17">
    <location>
        <begin position="483"/>
        <end position="500"/>
    </location>
</feature>
<evidence type="ECO:0000256" key="4">
    <source>
        <dbReference type="ARBA" id="ARBA00022448"/>
    </source>
</evidence>
<dbReference type="PROSITE" id="PS51194">
    <property type="entry name" value="HELICASE_CTER"/>
    <property type="match status" value="1"/>
</dbReference>
<feature type="transmembrane region" description="Helical" evidence="17">
    <location>
        <begin position="592"/>
        <end position="623"/>
    </location>
</feature>
<dbReference type="Proteomes" id="UP000189513">
    <property type="component" value="Unassembled WGS sequence"/>
</dbReference>
<dbReference type="InterPro" id="IPR006043">
    <property type="entry name" value="NCS2"/>
</dbReference>
<dbReference type="PROSITE" id="PS51192">
    <property type="entry name" value="HELICASE_ATP_BIND_1"/>
    <property type="match status" value="1"/>
</dbReference>
<evidence type="ECO:0000256" key="8">
    <source>
        <dbReference type="ARBA" id="ARBA00022806"/>
    </source>
</evidence>
<dbReference type="PROSITE" id="PS51195">
    <property type="entry name" value="Q_MOTIF"/>
    <property type="match status" value="1"/>
</dbReference>
<name>A0A1V2L1C5_CYBFA</name>
<evidence type="ECO:0000256" key="14">
    <source>
        <dbReference type="ARBA" id="ARBA00024350"/>
    </source>
</evidence>
<keyword evidence="10" id="KW-0694">RNA-binding</keyword>
<evidence type="ECO:0000256" key="15">
    <source>
        <dbReference type="PROSITE-ProRule" id="PRU00552"/>
    </source>
</evidence>
<protein>
    <submittedName>
        <fullName evidence="21">Purine permease</fullName>
    </submittedName>
</protein>
<feature type="transmembrane region" description="Helical" evidence="17">
    <location>
        <begin position="666"/>
        <end position="685"/>
    </location>
</feature>
<dbReference type="Pfam" id="PF00860">
    <property type="entry name" value="Xan_ur_permease"/>
    <property type="match status" value="1"/>
</dbReference>
<dbReference type="AlphaFoldDB" id="A0A1V2L1C5"/>
<feature type="domain" description="Helicase ATP-binding" evidence="18">
    <location>
        <begin position="109"/>
        <end position="280"/>
    </location>
</feature>
<feature type="transmembrane region" description="Helical" evidence="17">
    <location>
        <begin position="705"/>
        <end position="724"/>
    </location>
</feature>
<dbReference type="SUPFAM" id="SSF52540">
    <property type="entry name" value="P-loop containing nucleoside triphosphate hydrolases"/>
    <property type="match status" value="2"/>
</dbReference>
<comment type="similarity">
    <text evidence="3">Belongs to the nucleobase:cation symporter-2 (NCS2) (TC 2.A.40) family.</text>
</comment>
<dbReference type="InterPro" id="IPR001650">
    <property type="entry name" value="Helicase_C-like"/>
</dbReference>
<evidence type="ECO:0000256" key="13">
    <source>
        <dbReference type="ARBA" id="ARBA00023242"/>
    </source>
</evidence>
<dbReference type="GO" id="GO:0000324">
    <property type="term" value="C:fungal-type vacuole"/>
    <property type="evidence" value="ECO:0007669"/>
    <property type="project" value="TreeGrafter"/>
</dbReference>
<dbReference type="PROSITE" id="PS00039">
    <property type="entry name" value="DEAD_ATP_HELICASE"/>
    <property type="match status" value="1"/>
</dbReference>
<evidence type="ECO:0000256" key="12">
    <source>
        <dbReference type="ARBA" id="ARBA00023136"/>
    </source>
</evidence>
<reference evidence="22" key="1">
    <citation type="journal article" date="2017" name="Genome Announc.">
        <title>Genome sequences of Cyberlindnera fabianii 65, Pichia kudriavzevii 129, and Saccharomyces cerevisiae 131 isolated from fermented masau fruits in Zimbabwe.</title>
        <authorList>
            <person name="van Rijswijck I.M.H."/>
            <person name="Derks M.F.L."/>
            <person name="Abee T."/>
            <person name="de Ridder D."/>
            <person name="Smid E.J."/>
        </authorList>
    </citation>
    <scope>NUCLEOTIDE SEQUENCE [LARGE SCALE GENOMIC DNA]</scope>
    <source>
        <strain evidence="22">65</strain>
    </source>
</reference>
<evidence type="ECO:0000256" key="6">
    <source>
        <dbReference type="ARBA" id="ARBA00022741"/>
    </source>
</evidence>
<dbReference type="InterPro" id="IPR011545">
    <property type="entry name" value="DEAD/DEAH_box_helicase_dom"/>
</dbReference>
<comment type="subcellular location">
    <subcellularLocation>
        <location evidence="2">Membrane</location>
        <topology evidence="2">Multi-pass membrane protein</topology>
    </subcellularLocation>
    <subcellularLocation>
        <location evidence="1">Nucleus</location>
    </subcellularLocation>
</comment>
<sequence>MGPSANKVVKKSKKVKSESALDLAKKLKQRALKEKSKQQEPSPDSNKSDSEHAEEESDKEVETTDEIKSEEDTTPKITSFKELDLIPEILEACEAMNFTKPTPIQAEAIPYALQGRDIIGLAQTGSGKTAAFAIPMLQALWEAQTPFFGLVLAPTRELAYQIRETFDALGSSMGLRCATIVGGMDSMDQARMLMRKPHVIVATPGRLLDHLEKTKGFSLRALKFLVMDEADRLLDLEFGPVLDKILSIIPRQRTTYLFSATMTSKIEKLQRLDIPSVDVVVNYDIPTDSKAYIHRVGRTARAGRSGKSISLVTQYDLELFLRIEAVIGMKLPKEVPDREAIQLLHPTVDKVLAQAIRETKEFQENRPRKGKKKSRDDDREEQIKRFKMIAASELIKFHTNRLIHKVSTKDGILGDYNYRYLFTPKLPFLKRQRITQPFFGLDDEMPLLLGFILGFQHALAMLAGVMTPPLLIASALNATDSQQSYLVSTSLIVSAFLSVIQITRFHIKGTPYYLGSGMLSVVGTSFGVIVVVQKVLPIMYSAGICPVAEDGTHLPCPNGYGAILGTSCVCSFLEIGMSFIPPRLLKKLFPPTVTGTVVLLMGISLVGSGFLDAIGGAGCVGAICPYEGAPHALPFGSPQFIGLAFLVYASIIAFEKWGAPIMKSCSVILGLLVGCIVAAACGYFDRSGIDAAPVASFIWVETFKLSVYGPAVLPMLIVYVVLCVETIGDLTATSEVSRLGVEGPAYESRIQGGVLADGVNGLIAGLCTVTPMSTFAQNNGVISITKCANRVAGYWCCFILLIMGIFVKFSSALTAIPKPVFGGMTSFLFTSVAVSGLRIIATCKFTRRDRFVLTASILPGIGAILVPTWFDNVFSYSGDNHALQGFLDAIIVIMESSYALAGIIATVLNLLLPEMSDDEEDDIPDDKDDLEEVHMDDYVPQYDDSETMVQKKGKTKEQLNEIGVASTSSS</sequence>
<feature type="region of interest" description="Disordered" evidence="16">
    <location>
        <begin position="946"/>
        <end position="970"/>
    </location>
</feature>
<dbReference type="PANTHER" id="PTHR42810">
    <property type="entry name" value="PURINE PERMEASE C1399.01C-RELATED"/>
    <property type="match status" value="1"/>
</dbReference>
<feature type="short sequence motif" description="Q motif" evidence="15">
    <location>
        <begin position="78"/>
        <end position="106"/>
    </location>
</feature>
<evidence type="ECO:0000313" key="22">
    <source>
        <dbReference type="Proteomes" id="UP000189513"/>
    </source>
</evidence>
<evidence type="ECO:0000256" key="17">
    <source>
        <dbReference type="SAM" id="Phobius"/>
    </source>
</evidence>
<organism evidence="21 22">
    <name type="scientific">Cyberlindnera fabianii</name>
    <name type="common">Yeast</name>
    <name type="synonym">Hansenula fabianii</name>
    <dbReference type="NCBI Taxonomy" id="36022"/>
    <lineage>
        <taxon>Eukaryota</taxon>
        <taxon>Fungi</taxon>
        <taxon>Dikarya</taxon>
        <taxon>Ascomycota</taxon>
        <taxon>Saccharomycotina</taxon>
        <taxon>Saccharomycetes</taxon>
        <taxon>Phaffomycetales</taxon>
        <taxon>Phaffomycetaceae</taxon>
        <taxon>Cyberlindnera</taxon>
    </lineage>
</organism>
<keyword evidence="8" id="KW-0347">Helicase</keyword>
<keyword evidence="6" id="KW-0547">Nucleotide-binding</keyword>
<keyword evidence="12 17" id="KW-0472">Membrane</keyword>
<dbReference type="STRING" id="36022.A0A1V2L1C5"/>
<keyword evidence="4" id="KW-0813">Transport</keyword>
<dbReference type="Pfam" id="PF00270">
    <property type="entry name" value="DEAD"/>
    <property type="match status" value="1"/>
</dbReference>
<dbReference type="PANTHER" id="PTHR42810:SF2">
    <property type="entry name" value="PURINE PERMEASE C1399.01C-RELATED"/>
    <property type="match status" value="1"/>
</dbReference>
<feature type="transmembrane region" description="Helical" evidence="17">
    <location>
        <begin position="635"/>
        <end position="654"/>
    </location>
</feature>
<accession>A0A1V2L1C5</accession>
<feature type="compositionally biased region" description="Basic and acidic residues" evidence="16">
    <location>
        <begin position="60"/>
        <end position="74"/>
    </location>
</feature>
<dbReference type="EMBL" id="MPUK01000014">
    <property type="protein sequence ID" value="ONH65046.1"/>
    <property type="molecule type" value="Genomic_DNA"/>
</dbReference>
<dbReference type="InterPro" id="IPR014001">
    <property type="entry name" value="Helicase_ATP-bd"/>
</dbReference>
<keyword evidence="13" id="KW-0539">Nucleus</keyword>
<dbReference type="NCBIfam" id="TIGR00801">
    <property type="entry name" value="ncs2"/>
    <property type="match status" value="1"/>
</dbReference>
<feature type="domain" description="Helicase C-terminal" evidence="19">
    <location>
        <begin position="272"/>
        <end position="343"/>
    </location>
</feature>
<feature type="transmembrane region" description="Helical" evidence="17">
    <location>
        <begin position="820"/>
        <end position="839"/>
    </location>
</feature>
<dbReference type="GO" id="GO:0003723">
    <property type="term" value="F:RNA binding"/>
    <property type="evidence" value="ECO:0007669"/>
    <property type="project" value="UniProtKB-KW"/>
</dbReference>
<dbReference type="InterPro" id="IPR027417">
    <property type="entry name" value="P-loop_NTPase"/>
</dbReference>
<dbReference type="GO" id="GO:0005524">
    <property type="term" value="F:ATP binding"/>
    <property type="evidence" value="ECO:0007669"/>
    <property type="project" value="UniProtKB-KW"/>
</dbReference>
<dbReference type="SMART" id="SM00490">
    <property type="entry name" value="HELICc"/>
    <property type="match status" value="1"/>
</dbReference>
<keyword evidence="9" id="KW-0067">ATP-binding</keyword>
<dbReference type="SMART" id="SM00487">
    <property type="entry name" value="DEXDc"/>
    <property type="match status" value="1"/>
</dbReference>
<comment type="similarity">
    <text evidence="14">Belongs to the DEAD box helicase family. DDX47/RRP3 subfamily.</text>
</comment>
<dbReference type="GO" id="GO:0005634">
    <property type="term" value="C:nucleus"/>
    <property type="evidence" value="ECO:0007669"/>
    <property type="project" value="UniProtKB-SubCell"/>
</dbReference>
<evidence type="ECO:0000256" key="1">
    <source>
        <dbReference type="ARBA" id="ARBA00004123"/>
    </source>
</evidence>
<dbReference type="Pfam" id="PF00271">
    <property type="entry name" value="Helicase_C"/>
    <property type="match status" value="1"/>
</dbReference>